<evidence type="ECO:0000259" key="3">
    <source>
        <dbReference type="PROSITE" id="PS50048"/>
    </source>
</evidence>
<dbReference type="GO" id="GO:0005525">
    <property type="term" value="F:GTP binding"/>
    <property type="evidence" value="ECO:0007669"/>
    <property type="project" value="UniProtKB-KW"/>
</dbReference>
<dbReference type="PRINTS" id="PR00755">
    <property type="entry name" value="AFLATOXINBRP"/>
</dbReference>
<feature type="domain" description="Zn(2)-C6 fungal-type" evidence="3">
    <location>
        <begin position="519"/>
        <end position="549"/>
    </location>
</feature>
<dbReference type="InterPro" id="IPR027417">
    <property type="entry name" value="P-loop_NTPase"/>
</dbReference>
<dbReference type="OrthoDB" id="10261408at2759"/>
<dbReference type="PROSITE" id="PS51719">
    <property type="entry name" value="G_SEPTIN"/>
    <property type="match status" value="1"/>
</dbReference>
<proteinExistence type="inferred from homology"/>
<name>A0A9P5MSV3_9AGAM</name>
<dbReference type="GO" id="GO:0000981">
    <property type="term" value="F:DNA-binding transcription factor activity, RNA polymerase II-specific"/>
    <property type="evidence" value="ECO:0007669"/>
    <property type="project" value="InterPro"/>
</dbReference>
<evidence type="ECO:0000256" key="2">
    <source>
        <dbReference type="SAM" id="MobiDB-lite"/>
    </source>
</evidence>
<dbReference type="AlphaFoldDB" id="A0A9P5MSV3"/>
<feature type="region of interest" description="Disordered" evidence="2">
    <location>
        <begin position="1"/>
        <end position="30"/>
    </location>
</feature>
<evidence type="ECO:0008006" key="7">
    <source>
        <dbReference type="Google" id="ProtNLM"/>
    </source>
</evidence>
<reference evidence="5" key="1">
    <citation type="submission" date="2019-10" db="EMBL/GenBank/DDBJ databases">
        <authorList>
            <consortium name="DOE Joint Genome Institute"/>
            <person name="Kuo A."/>
            <person name="Miyauchi S."/>
            <person name="Kiss E."/>
            <person name="Drula E."/>
            <person name="Kohler A."/>
            <person name="Sanchez-Garcia M."/>
            <person name="Andreopoulos B."/>
            <person name="Barry K.W."/>
            <person name="Bonito G."/>
            <person name="Buee M."/>
            <person name="Carver A."/>
            <person name="Chen C."/>
            <person name="Cichocki N."/>
            <person name="Clum A."/>
            <person name="Culley D."/>
            <person name="Crous P.W."/>
            <person name="Fauchery L."/>
            <person name="Girlanda M."/>
            <person name="Hayes R."/>
            <person name="Keri Z."/>
            <person name="LaButti K."/>
            <person name="Lipzen A."/>
            <person name="Lombard V."/>
            <person name="Magnuson J."/>
            <person name="Maillard F."/>
            <person name="Morin E."/>
            <person name="Murat C."/>
            <person name="Nolan M."/>
            <person name="Ohm R."/>
            <person name="Pangilinan J."/>
            <person name="Pereira M."/>
            <person name="Perotto S."/>
            <person name="Peter M."/>
            <person name="Riley R."/>
            <person name="Sitrit Y."/>
            <person name="Stielow B."/>
            <person name="Szollosi G."/>
            <person name="Zifcakova L."/>
            <person name="Stursova M."/>
            <person name="Spatafora J.W."/>
            <person name="Tedersoo L."/>
            <person name="Vaario L.-M."/>
            <person name="Yamada A."/>
            <person name="Yan M."/>
            <person name="Wang P."/>
            <person name="Xu J."/>
            <person name="Bruns T."/>
            <person name="Baldrian P."/>
            <person name="Vilgalys R."/>
            <person name="Henrissat B."/>
            <person name="Grigoriev I.V."/>
            <person name="Hibbett D."/>
            <person name="Nagy L.G."/>
            <person name="Martin F.M."/>
        </authorList>
    </citation>
    <scope>NUCLEOTIDE SEQUENCE</scope>
    <source>
        <strain evidence="5">Prilba</strain>
    </source>
</reference>
<dbReference type="InterPro" id="IPR030379">
    <property type="entry name" value="G_SEPTIN_dom"/>
</dbReference>
<feature type="compositionally biased region" description="Low complexity" evidence="2">
    <location>
        <begin position="307"/>
        <end position="322"/>
    </location>
</feature>
<dbReference type="Pfam" id="PF00172">
    <property type="entry name" value="Zn_clus"/>
    <property type="match status" value="2"/>
</dbReference>
<feature type="compositionally biased region" description="Polar residues" evidence="2">
    <location>
        <begin position="492"/>
        <end position="508"/>
    </location>
</feature>
<feature type="region of interest" description="Disordered" evidence="2">
    <location>
        <begin position="647"/>
        <end position="713"/>
    </location>
</feature>
<dbReference type="PANTHER" id="PTHR18884">
    <property type="entry name" value="SEPTIN"/>
    <property type="match status" value="1"/>
</dbReference>
<feature type="region of interest" description="Disordered" evidence="2">
    <location>
        <begin position="552"/>
        <end position="605"/>
    </location>
</feature>
<dbReference type="GO" id="GO:0008270">
    <property type="term" value="F:zinc ion binding"/>
    <property type="evidence" value="ECO:0007669"/>
    <property type="project" value="InterPro"/>
</dbReference>
<keyword evidence="6" id="KW-1185">Reference proteome</keyword>
<sequence>MDKIDQLARRDQEDRLDRLPPPDHQLSSYPAQSAQQALLASRNCPVAARPDGPSSGYSLMVAGQATGKTAFLRLLLDTSDIASTTSQDQLASVAKFVQGCAGHTSHIRTVSFDIDLDLPEIGQHHSISLTLTDTPSLDVRDEVASERLVGDILRHVETKFSESLEDEYKARIGDHHIHLCIYFLDPDVITPPSAIRPPAPLLPRSHTNSVSQSDAEPVILEPPVTTNPLLRRPVLPQAEINVIRTLSSRVNVLPVIARADSLTNDRLAAIKMAIRRDLAEAGIGFGIFDLDNHPPSNGDTKTFNGLSNGSSSSPSSSSPTSPVAPSFLRLPYALISPDCYSHSDGVNRPAPARHELVLQYTPGRPSSPNNPSTKLVRGKFTRSYRWGFLDVLDPNHSDFLPLRQAIYHHMQTLQKYTREYLYDKFRVEYVMQHHPSEARALQVNGPLPPLSSSRPILTLDAPHMHSSISRHSAIAGSRQMPVVDAHVPPINSALSDSGQENNRASTKANRQRAKKITVACNFCRSRKLKCDGGRPACHQCLKRSNACDYMVPQKRRGGMRQRRNMNNSDSEGASGDERSVEIEPSASPEVVPKPLARVGPDRELPPLDVIQQQATFAEHEDMPPLKLQQFPPHKSEQVLSAPLERRGGAFLDGDRPGQLPPIALSPPSGINPSAPPLLPSIRAPPGHQPPEVTTQRKRAPAVSARGNRSSSNYGPKVVACNHCRARKTKCDGGHPTCSSCARRSLTCNYVNDPNAPGGPRRKGSAAASEPASAVSSGPVSAGPSSASASASVSGYMHEDDRVERERERERERVENQPPSKRIRVEGGSTASAVAVLGIP</sequence>
<dbReference type="Gene3D" id="4.10.240.10">
    <property type="entry name" value="Zn(2)-C6 fungal-type DNA-binding domain"/>
    <property type="match status" value="2"/>
</dbReference>
<feature type="region of interest" description="Disordered" evidence="2">
    <location>
        <begin position="296"/>
        <end position="322"/>
    </location>
</feature>
<evidence type="ECO:0000313" key="6">
    <source>
        <dbReference type="Proteomes" id="UP000759537"/>
    </source>
</evidence>
<keyword evidence="1" id="KW-0547">Nucleotide-binding</keyword>
<feature type="compositionally biased region" description="Basic residues" evidence="2">
    <location>
        <begin position="553"/>
        <end position="563"/>
    </location>
</feature>
<dbReference type="SMART" id="SM00066">
    <property type="entry name" value="GAL4"/>
    <property type="match status" value="2"/>
</dbReference>
<protein>
    <recommendedName>
        <fullName evidence="7">Septin-type G domain-containing protein</fullName>
    </recommendedName>
</protein>
<evidence type="ECO:0000256" key="1">
    <source>
        <dbReference type="RuleBase" id="RU004560"/>
    </source>
</evidence>
<feature type="compositionally biased region" description="Basic and acidic residues" evidence="2">
    <location>
        <begin position="1"/>
        <end position="21"/>
    </location>
</feature>
<feature type="compositionally biased region" description="Polar residues" evidence="2">
    <location>
        <begin position="296"/>
        <end position="306"/>
    </location>
</feature>
<dbReference type="Pfam" id="PF00735">
    <property type="entry name" value="Septin"/>
    <property type="match status" value="3"/>
</dbReference>
<dbReference type="InterPro" id="IPR001138">
    <property type="entry name" value="Zn2Cys6_DnaBD"/>
</dbReference>
<comment type="caution">
    <text evidence="5">The sequence shown here is derived from an EMBL/GenBank/DDBJ whole genome shotgun (WGS) entry which is preliminary data.</text>
</comment>
<gene>
    <name evidence="5" type="ORF">DFH94DRAFT_753128</name>
</gene>
<feature type="region of interest" description="Disordered" evidence="2">
    <location>
        <begin position="488"/>
        <end position="511"/>
    </location>
</feature>
<dbReference type="SUPFAM" id="SSF57701">
    <property type="entry name" value="Zn2/Cys6 DNA-binding domain"/>
    <property type="match status" value="2"/>
</dbReference>
<feature type="domain" description="Septin-type G" evidence="4">
    <location>
        <begin position="52"/>
        <end position="432"/>
    </location>
</feature>
<organism evidence="5 6">
    <name type="scientific">Russula ochroleuca</name>
    <dbReference type="NCBI Taxonomy" id="152965"/>
    <lineage>
        <taxon>Eukaryota</taxon>
        <taxon>Fungi</taxon>
        <taxon>Dikarya</taxon>
        <taxon>Basidiomycota</taxon>
        <taxon>Agaricomycotina</taxon>
        <taxon>Agaricomycetes</taxon>
        <taxon>Russulales</taxon>
        <taxon>Russulaceae</taxon>
        <taxon>Russula</taxon>
    </lineage>
</organism>
<dbReference type="Gene3D" id="3.40.50.300">
    <property type="entry name" value="P-loop containing nucleotide triphosphate hydrolases"/>
    <property type="match status" value="1"/>
</dbReference>
<dbReference type="Proteomes" id="UP000759537">
    <property type="component" value="Unassembled WGS sequence"/>
</dbReference>
<dbReference type="InterPro" id="IPR036864">
    <property type="entry name" value="Zn2-C6_fun-type_DNA-bd_sf"/>
</dbReference>
<dbReference type="CDD" id="cd00067">
    <property type="entry name" value="GAL4"/>
    <property type="match status" value="2"/>
</dbReference>
<dbReference type="PROSITE" id="PS00463">
    <property type="entry name" value="ZN2_CY6_FUNGAL_1"/>
    <property type="match status" value="2"/>
</dbReference>
<dbReference type="PROSITE" id="PS50048">
    <property type="entry name" value="ZN2_CY6_FUNGAL_2"/>
    <property type="match status" value="2"/>
</dbReference>
<reference evidence="5" key="2">
    <citation type="journal article" date="2020" name="Nat. Commun.">
        <title>Large-scale genome sequencing of mycorrhizal fungi provides insights into the early evolution of symbiotic traits.</title>
        <authorList>
            <person name="Miyauchi S."/>
            <person name="Kiss E."/>
            <person name="Kuo A."/>
            <person name="Drula E."/>
            <person name="Kohler A."/>
            <person name="Sanchez-Garcia M."/>
            <person name="Morin E."/>
            <person name="Andreopoulos B."/>
            <person name="Barry K.W."/>
            <person name="Bonito G."/>
            <person name="Buee M."/>
            <person name="Carver A."/>
            <person name="Chen C."/>
            <person name="Cichocki N."/>
            <person name="Clum A."/>
            <person name="Culley D."/>
            <person name="Crous P.W."/>
            <person name="Fauchery L."/>
            <person name="Girlanda M."/>
            <person name="Hayes R.D."/>
            <person name="Keri Z."/>
            <person name="LaButti K."/>
            <person name="Lipzen A."/>
            <person name="Lombard V."/>
            <person name="Magnuson J."/>
            <person name="Maillard F."/>
            <person name="Murat C."/>
            <person name="Nolan M."/>
            <person name="Ohm R.A."/>
            <person name="Pangilinan J."/>
            <person name="Pereira M.F."/>
            <person name="Perotto S."/>
            <person name="Peter M."/>
            <person name="Pfister S."/>
            <person name="Riley R."/>
            <person name="Sitrit Y."/>
            <person name="Stielow J.B."/>
            <person name="Szollosi G."/>
            <person name="Zifcakova L."/>
            <person name="Stursova M."/>
            <person name="Spatafora J.W."/>
            <person name="Tedersoo L."/>
            <person name="Vaario L.M."/>
            <person name="Yamada A."/>
            <person name="Yan M."/>
            <person name="Wang P."/>
            <person name="Xu J."/>
            <person name="Bruns T."/>
            <person name="Baldrian P."/>
            <person name="Vilgalys R."/>
            <person name="Dunand C."/>
            <person name="Henrissat B."/>
            <person name="Grigoriev I.V."/>
            <person name="Hibbett D."/>
            <person name="Nagy L.G."/>
            <person name="Martin F.M."/>
        </authorList>
    </citation>
    <scope>NUCLEOTIDE SEQUENCE</scope>
    <source>
        <strain evidence="5">Prilba</strain>
    </source>
</reference>
<feature type="domain" description="Zn(2)-C6 fungal-type" evidence="3">
    <location>
        <begin position="719"/>
        <end position="749"/>
    </location>
</feature>
<comment type="similarity">
    <text evidence="1">Belongs to the TRAFAC class TrmE-Era-EngA-EngB-Septin-like GTPase superfamily. Septin GTPase family.</text>
</comment>
<feature type="compositionally biased region" description="Basic and acidic residues" evidence="2">
    <location>
        <begin position="796"/>
        <end position="814"/>
    </location>
</feature>
<evidence type="ECO:0000259" key="4">
    <source>
        <dbReference type="PROSITE" id="PS51719"/>
    </source>
</evidence>
<accession>A0A9P5MSV3</accession>
<evidence type="ECO:0000313" key="5">
    <source>
        <dbReference type="EMBL" id="KAF8478017.1"/>
    </source>
</evidence>
<keyword evidence="1" id="KW-0342">GTP-binding</keyword>
<dbReference type="EMBL" id="WHVB01000012">
    <property type="protein sequence ID" value="KAF8478017.1"/>
    <property type="molecule type" value="Genomic_DNA"/>
</dbReference>
<feature type="compositionally biased region" description="Low complexity" evidence="2">
    <location>
        <begin position="764"/>
        <end position="793"/>
    </location>
</feature>
<feature type="region of interest" description="Disordered" evidence="2">
    <location>
        <begin position="753"/>
        <end position="839"/>
    </location>
</feature>